<protein>
    <recommendedName>
        <fullName evidence="1">Helicase ATP-binding domain-containing protein</fullName>
    </recommendedName>
</protein>
<dbReference type="InterPro" id="IPR014001">
    <property type="entry name" value="Helicase_ATP-bd"/>
</dbReference>
<proteinExistence type="predicted"/>
<dbReference type="CDD" id="cd18013">
    <property type="entry name" value="DEXQc_bact_SNF2"/>
    <property type="match status" value="1"/>
</dbReference>
<keyword evidence="3" id="KW-1185">Reference proteome</keyword>
<dbReference type="PROSITE" id="PS51192">
    <property type="entry name" value="HELICASE_ATP_BIND_1"/>
    <property type="match status" value="1"/>
</dbReference>
<name>A0A0W1KLS6_9ACTO</name>
<dbReference type="SUPFAM" id="SSF52540">
    <property type="entry name" value="P-loop containing nucleoside triphosphate hydrolases"/>
    <property type="match status" value="2"/>
</dbReference>
<accession>A0A0W1KLS6</accession>
<dbReference type="PANTHER" id="PTHR10799">
    <property type="entry name" value="SNF2/RAD54 HELICASE FAMILY"/>
    <property type="match status" value="1"/>
</dbReference>
<dbReference type="SMART" id="SM00487">
    <property type="entry name" value="DEXDc"/>
    <property type="match status" value="1"/>
</dbReference>
<dbReference type="STRING" id="59561.AQZ59_00681"/>
<reference evidence="2 3" key="1">
    <citation type="submission" date="2015-11" db="EMBL/GenBank/DDBJ databases">
        <title>Draft Genome Sequence of the Type Strain Trueperella bernardiae LCDC 89-0504T, Isolated from Blood Culture.</title>
        <authorList>
            <person name="Bernier A.-M."/>
            <person name="Bernard K."/>
        </authorList>
    </citation>
    <scope>NUCLEOTIDE SEQUENCE [LARGE SCALE GENOMIC DNA]</scope>
    <source>
        <strain evidence="2 3">LCDC 89-0504</strain>
    </source>
</reference>
<evidence type="ECO:0000313" key="2">
    <source>
        <dbReference type="EMBL" id="KTF04691.1"/>
    </source>
</evidence>
<dbReference type="GO" id="GO:0005524">
    <property type="term" value="F:ATP binding"/>
    <property type="evidence" value="ECO:0007669"/>
    <property type="project" value="InterPro"/>
</dbReference>
<feature type="domain" description="Helicase ATP-binding" evidence="1">
    <location>
        <begin position="13"/>
        <end position="179"/>
    </location>
</feature>
<dbReference type="InterPro" id="IPR027417">
    <property type="entry name" value="P-loop_NTPase"/>
</dbReference>
<dbReference type="RefSeq" id="WP_062613129.1">
    <property type="nucleotide sequence ID" value="NZ_LNIZ01000002.1"/>
</dbReference>
<dbReference type="AlphaFoldDB" id="A0A0W1KLS6"/>
<gene>
    <name evidence="2" type="ORF">AQZ59_00681</name>
</gene>
<dbReference type="InterPro" id="IPR038718">
    <property type="entry name" value="SNF2-like_sf"/>
</dbReference>
<dbReference type="Pfam" id="PF00176">
    <property type="entry name" value="SNF2-rel_dom"/>
    <property type="match status" value="1"/>
</dbReference>
<dbReference type="InterPro" id="IPR000330">
    <property type="entry name" value="SNF2_N"/>
</dbReference>
<dbReference type="EMBL" id="LNIZ01000002">
    <property type="protein sequence ID" value="KTF04691.1"/>
    <property type="molecule type" value="Genomic_DNA"/>
</dbReference>
<dbReference type="Gene3D" id="3.40.50.10810">
    <property type="entry name" value="Tandem AAA-ATPase domain"/>
    <property type="match status" value="1"/>
</dbReference>
<comment type="caution">
    <text evidence="2">The sequence shown here is derived from an EMBL/GenBank/DDBJ whole genome shotgun (WGS) entry which is preliminary data.</text>
</comment>
<dbReference type="PATRIC" id="fig|59561.3.peg.676"/>
<evidence type="ECO:0000313" key="3">
    <source>
        <dbReference type="Proteomes" id="UP000054404"/>
    </source>
</evidence>
<dbReference type="OrthoDB" id="9760715at2"/>
<dbReference type="Proteomes" id="UP000054404">
    <property type="component" value="Unassembled WGS sequence"/>
</dbReference>
<organism evidence="2 3">
    <name type="scientific">Trueperella bernardiae</name>
    <dbReference type="NCBI Taxonomy" id="59561"/>
    <lineage>
        <taxon>Bacteria</taxon>
        <taxon>Bacillati</taxon>
        <taxon>Actinomycetota</taxon>
        <taxon>Actinomycetes</taxon>
        <taxon>Actinomycetales</taxon>
        <taxon>Actinomycetaceae</taxon>
        <taxon>Trueperella</taxon>
    </lineage>
</organism>
<sequence>MHYQPHNYQTTATQYIIDHDEAAIFLGMGLGKSVITLTAIWQLMLDYFTIHRVLVVAPLRVARDTWPAEVAKWDHLEGLTVAVAVGTKRDRLNALAASAMVTVINRENIPWLVNQLGGSWPFDMVIIDELSSFKNHRAKRFTALVKMRPHVKRWVGLTGTPAANGLMDVWAQFRLLDGGQRLGRFITRYRERWFVPDKRNGMQVFTYKPRAGAEDEIYVAIGDMTLSMRTTDHLQLPELTVTTMSVVLEPKERRVYEQLKSDLVLDLDGATIDAANAAALSGKLLQLASGAIYTSDGQWTAAHDRKLDALEDLVEAANGSPLLAAYWFAHDRERITARFPQARELKTSAEIEAWNKGEITLGLIHPASAGHGLNLQSGGHLLVWFSLTWSLELYQQTNARLYRQGQLEPVTITHLVAEGTLDEAVLKALDTKDATQAALIDAVAQEIQTTTERTRSCM</sequence>
<dbReference type="Gene3D" id="3.40.50.300">
    <property type="entry name" value="P-loop containing nucleotide triphosphate hydrolases"/>
    <property type="match status" value="1"/>
</dbReference>
<evidence type="ECO:0000259" key="1">
    <source>
        <dbReference type="PROSITE" id="PS51192"/>
    </source>
</evidence>